<dbReference type="EMBL" id="LLXI01003169">
    <property type="protein sequence ID" value="PKY58762.1"/>
    <property type="molecule type" value="Genomic_DNA"/>
</dbReference>
<dbReference type="Proteomes" id="UP000234323">
    <property type="component" value="Unassembled WGS sequence"/>
</dbReference>
<protein>
    <submittedName>
        <fullName evidence="1">Uncharacterized protein</fullName>
    </submittedName>
</protein>
<proteinExistence type="predicted"/>
<dbReference type="AlphaFoldDB" id="A0A2I1HIQ3"/>
<accession>A0A2I1HIQ3</accession>
<gene>
    <name evidence="1" type="ORF">RhiirA4_480947</name>
</gene>
<comment type="caution">
    <text evidence="1">The sequence shown here is derived from an EMBL/GenBank/DDBJ whole genome shotgun (WGS) entry which is preliminary data.</text>
</comment>
<name>A0A2I1HIQ3_9GLOM</name>
<keyword evidence="2" id="KW-1185">Reference proteome</keyword>
<evidence type="ECO:0000313" key="2">
    <source>
        <dbReference type="Proteomes" id="UP000234323"/>
    </source>
</evidence>
<evidence type="ECO:0000313" key="1">
    <source>
        <dbReference type="EMBL" id="PKY58762.1"/>
    </source>
</evidence>
<reference evidence="1 2" key="1">
    <citation type="submission" date="2015-10" db="EMBL/GenBank/DDBJ databases">
        <title>Genome analyses suggest a sexual origin of heterokaryosis in a supposedly ancient asexual fungus.</title>
        <authorList>
            <person name="Ropars J."/>
            <person name="Sedzielewska K."/>
            <person name="Noel J."/>
            <person name="Charron P."/>
            <person name="Farinelli L."/>
            <person name="Marton T."/>
            <person name="Kruger M."/>
            <person name="Pelin A."/>
            <person name="Brachmann A."/>
            <person name="Corradi N."/>
        </authorList>
    </citation>
    <scope>NUCLEOTIDE SEQUENCE [LARGE SCALE GENOMIC DNA]</scope>
    <source>
        <strain evidence="1 2">A4</strain>
    </source>
</reference>
<sequence length="103" mass="12603">MDYKCGWLIKRKVIEKVYDKIRGLEQLITDETDSDDTPKSYIITETDDRNEEYLRSIRLYWLTKGYEIDNLEIERMMSFRVDYEIIKDGIFMEEYIHEDQKSE</sequence>
<organism evidence="1 2">
    <name type="scientific">Rhizophagus irregularis</name>
    <dbReference type="NCBI Taxonomy" id="588596"/>
    <lineage>
        <taxon>Eukaryota</taxon>
        <taxon>Fungi</taxon>
        <taxon>Fungi incertae sedis</taxon>
        <taxon>Mucoromycota</taxon>
        <taxon>Glomeromycotina</taxon>
        <taxon>Glomeromycetes</taxon>
        <taxon>Glomerales</taxon>
        <taxon>Glomeraceae</taxon>
        <taxon>Rhizophagus</taxon>
    </lineage>
</organism>